<dbReference type="Proteomes" id="UP000616769">
    <property type="component" value="Unassembled WGS sequence"/>
</dbReference>
<evidence type="ECO:0000313" key="2">
    <source>
        <dbReference type="Proteomes" id="UP000616769"/>
    </source>
</evidence>
<dbReference type="VEuPathDB" id="VectorBase:SSCA007764"/>
<reference evidence="1 2" key="1">
    <citation type="journal article" date="2015" name="Parasit. Vectors">
        <title>Draft genome of the scabies mite.</title>
        <authorList>
            <person name="Rider S.D.Jr."/>
            <person name="Morgan M.S."/>
            <person name="Arlian L.G."/>
        </authorList>
    </citation>
    <scope>NUCLEOTIDE SEQUENCE [LARGE SCALE GENOMIC DNA]</scope>
    <source>
        <strain evidence="1">Arlian Lab</strain>
    </source>
</reference>
<protein>
    <submittedName>
        <fullName evidence="1">Uncharacterized protein</fullName>
    </submittedName>
</protein>
<gene>
    <name evidence="1" type="ORF">QR98_0033420</name>
</gene>
<comment type="caution">
    <text evidence="1">The sequence shown here is derived from an EMBL/GenBank/DDBJ whole genome shotgun (WGS) entry which is preliminary data.</text>
</comment>
<accession>A0A132A1G9</accession>
<organism evidence="1 2">
    <name type="scientific">Sarcoptes scabiei</name>
    <name type="common">Itch mite</name>
    <name type="synonym">Acarus scabiei</name>
    <dbReference type="NCBI Taxonomy" id="52283"/>
    <lineage>
        <taxon>Eukaryota</taxon>
        <taxon>Metazoa</taxon>
        <taxon>Ecdysozoa</taxon>
        <taxon>Arthropoda</taxon>
        <taxon>Chelicerata</taxon>
        <taxon>Arachnida</taxon>
        <taxon>Acari</taxon>
        <taxon>Acariformes</taxon>
        <taxon>Sarcoptiformes</taxon>
        <taxon>Astigmata</taxon>
        <taxon>Psoroptidia</taxon>
        <taxon>Sarcoptoidea</taxon>
        <taxon>Sarcoptidae</taxon>
        <taxon>Sarcoptinae</taxon>
        <taxon>Sarcoptes</taxon>
    </lineage>
</organism>
<dbReference type="EMBL" id="JXLN01010012">
    <property type="protein sequence ID" value="KPM04888.1"/>
    <property type="molecule type" value="Genomic_DNA"/>
</dbReference>
<name>A0A132A1G9_SARSC</name>
<evidence type="ECO:0000313" key="1">
    <source>
        <dbReference type="EMBL" id="KPM04888.1"/>
    </source>
</evidence>
<dbReference type="AlphaFoldDB" id="A0A132A1G9"/>
<proteinExistence type="predicted"/>
<sequence length="114" mass="12608">MFWSFPRDEQYIRLYSSISSIFNKDFANHSNNSSYFSSTSSNTASSINNNSAQSSFISSQSNQNVLGLGSNLTGSGSTSILNSNEQEWESRSTFTKGLYLLYAGTVRQVMQIGE</sequence>